<proteinExistence type="predicted"/>
<evidence type="ECO:0000313" key="2">
    <source>
        <dbReference type="Proteomes" id="UP000290289"/>
    </source>
</evidence>
<dbReference type="EMBL" id="RDQH01000331">
    <property type="protein sequence ID" value="RXH98646.1"/>
    <property type="molecule type" value="Genomic_DNA"/>
</dbReference>
<sequence>MGQRCSNMWYTRHGIPNVNDGASIGAWDKSDQAWHGIQREFYVFLICSPSRCGSFSSSSARTPSAGMIVRAAFFSACFFCTTGRHKGEVLVCFFLQSFQVPTSCSLSPCP</sequence>
<gene>
    <name evidence="1" type="ORF">DVH24_010971</name>
</gene>
<comment type="caution">
    <text evidence="1">The sequence shown here is derived from an EMBL/GenBank/DDBJ whole genome shotgun (WGS) entry which is preliminary data.</text>
</comment>
<accession>A0A498JUB8</accession>
<organism evidence="1 2">
    <name type="scientific">Malus domestica</name>
    <name type="common">Apple</name>
    <name type="synonym">Pyrus malus</name>
    <dbReference type="NCBI Taxonomy" id="3750"/>
    <lineage>
        <taxon>Eukaryota</taxon>
        <taxon>Viridiplantae</taxon>
        <taxon>Streptophyta</taxon>
        <taxon>Embryophyta</taxon>
        <taxon>Tracheophyta</taxon>
        <taxon>Spermatophyta</taxon>
        <taxon>Magnoliopsida</taxon>
        <taxon>eudicotyledons</taxon>
        <taxon>Gunneridae</taxon>
        <taxon>Pentapetalae</taxon>
        <taxon>rosids</taxon>
        <taxon>fabids</taxon>
        <taxon>Rosales</taxon>
        <taxon>Rosaceae</taxon>
        <taxon>Amygdaloideae</taxon>
        <taxon>Maleae</taxon>
        <taxon>Malus</taxon>
    </lineage>
</organism>
<name>A0A498JUB8_MALDO</name>
<keyword evidence="2" id="KW-1185">Reference proteome</keyword>
<dbReference type="Proteomes" id="UP000290289">
    <property type="component" value="Chromosome 5"/>
</dbReference>
<evidence type="ECO:0000313" key="1">
    <source>
        <dbReference type="EMBL" id="RXH98646.1"/>
    </source>
</evidence>
<protein>
    <submittedName>
        <fullName evidence="1">Uncharacterized protein</fullName>
    </submittedName>
</protein>
<dbReference type="AlphaFoldDB" id="A0A498JUB8"/>
<reference evidence="1 2" key="1">
    <citation type="submission" date="2018-10" db="EMBL/GenBank/DDBJ databases">
        <title>A high-quality apple genome assembly.</title>
        <authorList>
            <person name="Hu J."/>
        </authorList>
    </citation>
    <scope>NUCLEOTIDE SEQUENCE [LARGE SCALE GENOMIC DNA]</scope>
    <source>
        <strain evidence="2">cv. HFTH1</strain>
        <tissue evidence="1">Young leaf</tissue>
    </source>
</reference>